<proteinExistence type="predicted"/>
<dbReference type="InterPro" id="IPR014284">
    <property type="entry name" value="RNA_pol_sigma-70_dom"/>
</dbReference>
<dbReference type="InterPro" id="IPR036388">
    <property type="entry name" value="WH-like_DNA-bd_sf"/>
</dbReference>
<dbReference type="Gene3D" id="1.10.10.10">
    <property type="entry name" value="Winged helix-like DNA-binding domain superfamily/Winged helix DNA-binding domain"/>
    <property type="match status" value="1"/>
</dbReference>
<dbReference type="InterPro" id="IPR014303">
    <property type="entry name" value="RNA_pol_sigma-70_ECF"/>
</dbReference>
<dbReference type="InterPro" id="IPR052704">
    <property type="entry name" value="ECF_Sigma-70_Domain"/>
</dbReference>
<dbReference type="PANTHER" id="PTHR30173:SF36">
    <property type="entry name" value="ECF RNA POLYMERASE SIGMA FACTOR SIGJ"/>
    <property type="match status" value="1"/>
</dbReference>
<dbReference type="NCBIfam" id="TIGR02957">
    <property type="entry name" value="SigX4"/>
    <property type="match status" value="1"/>
</dbReference>
<dbReference type="Proteomes" id="UP000266482">
    <property type="component" value="Unassembled WGS sequence"/>
</dbReference>
<dbReference type="RefSeq" id="WP_119597714.1">
    <property type="nucleotide sequence ID" value="NZ_QXQA01000001.1"/>
</dbReference>
<dbReference type="Pfam" id="PF08281">
    <property type="entry name" value="Sigma70_r4_2"/>
    <property type="match status" value="1"/>
</dbReference>
<dbReference type="NCBIfam" id="TIGR02937">
    <property type="entry name" value="sigma70-ECF"/>
    <property type="match status" value="1"/>
</dbReference>
<organism evidence="4 5">
    <name type="scientific">Paenibacillus nanensis</name>
    <dbReference type="NCBI Taxonomy" id="393251"/>
    <lineage>
        <taxon>Bacteria</taxon>
        <taxon>Bacillati</taxon>
        <taxon>Bacillota</taxon>
        <taxon>Bacilli</taxon>
        <taxon>Bacillales</taxon>
        <taxon>Paenibacillaceae</taxon>
        <taxon>Paenibacillus</taxon>
    </lineage>
</organism>
<evidence type="ECO:0000259" key="3">
    <source>
        <dbReference type="Pfam" id="PF08281"/>
    </source>
</evidence>
<dbReference type="InterPro" id="IPR032710">
    <property type="entry name" value="NTF2-like_dom_sf"/>
</dbReference>
<evidence type="ECO:0000313" key="5">
    <source>
        <dbReference type="Proteomes" id="UP000266482"/>
    </source>
</evidence>
<dbReference type="Gene3D" id="1.10.1740.10">
    <property type="match status" value="1"/>
</dbReference>
<dbReference type="PANTHER" id="PTHR30173">
    <property type="entry name" value="SIGMA 19 FACTOR"/>
    <property type="match status" value="1"/>
</dbReference>
<dbReference type="SUPFAM" id="SSF88946">
    <property type="entry name" value="Sigma2 domain of RNA polymerase sigma factors"/>
    <property type="match status" value="1"/>
</dbReference>
<dbReference type="InterPro" id="IPR007627">
    <property type="entry name" value="RNA_pol_sigma70_r2"/>
</dbReference>
<dbReference type="InterPro" id="IPR013324">
    <property type="entry name" value="RNA_pol_sigma_r3/r4-like"/>
</dbReference>
<dbReference type="GO" id="GO:0006352">
    <property type="term" value="P:DNA-templated transcription initiation"/>
    <property type="evidence" value="ECO:0007669"/>
    <property type="project" value="InterPro"/>
</dbReference>
<dbReference type="EMBL" id="QXQA01000001">
    <property type="protein sequence ID" value="RIX60339.1"/>
    <property type="molecule type" value="Genomic_DNA"/>
</dbReference>
<evidence type="ECO:0000256" key="1">
    <source>
        <dbReference type="ARBA" id="ARBA00011344"/>
    </source>
</evidence>
<name>A0A3A1VHE4_9BACL</name>
<evidence type="ECO:0000259" key="2">
    <source>
        <dbReference type="Pfam" id="PF04542"/>
    </source>
</evidence>
<comment type="caution">
    <text evidence="4">The sequence shown here is derived from an EMBL/GenBank/DDBJ whole genome shotgun (WGS) entry which is preliminary data.</text>
</comment>
<reference evidence="4 5" key="1">
    <citation type="submission" date="2018-09" db="EMBL/GenBank/DDBJ databases">
        <title>Paenibacillus aracenensis nov. sp. isolated from a cave in southern Spain.</title>
        <authorList>
            <person name="Jurado V."/>
            <person name="Gutierrez-Patricio S."/>
            <person name="Gonzalez-Pimentel J.L."/>
            <person name="Miller A.Z."/>
            <person name="Laiz L."/>
            <person name="Saiz-Jimenez C."/>
        </authorList>
    </citation>
    <scope>NUCLEOTIDE SEQUENCE [LARGE SCALE GENOMIC DNA]</scope>
    <source>
        <strain evidence="4 5">DSM 22867</strain>
    </source>
</reference>
<evidence type="ECO:0000313" key="4">
    <source>
        <dbReference type="EMBL" id="RIX60339.1"/>
    </source>
</evidence>
<dbReference type="NCBIfam" id="NF007214">
    <property type="entry name" value="PRK09636.1"/>
    <property type="match status" value="1"/>
</dbReference>
<dbReference type="SUPFAM" id="SSF54427">
    <property type="entry name" value="NTF2-like"/>
    <property type="match status" value="1"/>
</dbReference>
<comment type="subunit">
    <text evidence="1">Interacts transiently with the RNA polymerase catalytic core formed by RpoA, RpoB, RpoC and RpoZ (2 alpha, 1 beta, 1 beta' and 1 omega subunit) to form the RNA polymerase holoenzyme that can initiate transcription.</text>
</comment>
<dbReference type="GO" id="GO:0003677">
    <property type="term" value="F:DNA binding"/>
    <property type="evidence" value="ECO:0007669"/>
    <property type="project" value="InterPro"/>
</dbReference>
<dbReference type="OrthoDB" id="3211555at2"/>
<gene>
    <name evidence="4" type="ORF">D3P08_01875</name>
</gene>
<accession>A0A3A1VHE4</accession>
<keyword evidence="5" id="KW-1185">Reference proteome</keyword>
<sequence length="304" mass="34156">MELDSVYQTYRPLLLSIAYRMLGSVTHAEDLVQDAFLTVQQQERSKENPSVRNLKAYLCKIVTNRCLDYLKSARKKREVYVGPWLPEPLVQDYSAAVISGSNAGQDPIQTIELEDTISYAFLVMLERLTPIERAVFILREAFDYDYREIADFVNRTEIGCRKIYSRLKRKIQDDEKAAEPAANEHADQLVMRFLHAASTGDMEGLFAMLSEDIVLYSDGGGKVFAAIKPIETSKRVLAFIQGLASKDDGAGSVRLVKVNGQLGFVLSTPSEPFPTVVSLAFKDGLVHKMYLVRNPDKLTHLRLG</sequence>
<dbReference type="GO" id="GO:0016987">
    <property type="term" value="F:sigma factor activity"/>
    <property type="evidence" value="ECO:0007669"/>
    <property type="project" value="InterPro"/>
</dbReference>
<dbReference type="Pfam" id="PF04542">
    <property type="entry name" value="Sigma70_r2"/>
    <property type="match status" value="1"/>
</dbReference>
<dbReference type="SUPFAM" id="SSF88659">
    <property type="entry name" value="Sigma3 and sigma4 domains of RNA polymerase sigma factors"/>
    <property type="match status" value="1"/>
</dbReference>
<dbReference type="AlphaFoldDB" id="A0A3A1VHE4"/>
<dbReference type="InterPro" id="IPR013249">
    <property type="entry name" value="RNA_pol_sigma70_r4_t2"/>
</dbReference>
<feature type="domain" description="RNA polymerase sigma factor 70 region 4 type 2" evidence="3">
    <location>
        <begin position="121"/>
        <end position="170"/>
    </location>
</feature>
<feature type="domain" description="RNA polymerase sigma-70 region 2" evidence="2">
    <location>
        <begin position="7"/>
        <end position="75"/>
    </location>
</feature>
<dbReference type="InterPro" id="IPR013325">
    <property type="entry name" value="RNA_pol_sigma_r2"/>
</dbReference>
<dbReference type="Gene3D" id="3.10.450.50">
    <property type="match status" value="1"/>
</dbReference>
<protein>
    <submittedName>
        <fullName evidence="4">RNA polymerase sigma-70 factor</fullName>
    </submittedName>
</protein>